<keyword evidence="1" id="KW-1133">Transmembrane helix</keyword>
<evidence type="ECO:0000313" key="2">
    <source>
        <dbReference type="EMBL" id="KAA6384486.1"/>
    </source>
</evidence>
<keyword evidence="1" id="KW-0812">Transmembrane</keyword>
<comment type="caution">
    <text evidence="2">The sequence shown here is derived from an EMBL/GenBank/DDBJ whole genome shotgun (WGS) entry which is preliminary data.</text>
</comment>
<gene>
    <name evidence="2" type="ORF">EZS28_019987</name>
</gene>
<feature type="transmembrane region" description="Helical" evidence="1">
    <location>
        <begin position="294"/>
        <end position="311"/>
    </location>
</feature>
<dbReference type="AlphaFoldDB" id="A0A5J4VQF1"/>
<sequence>MIQQNRQAIYNLVPVFILAALLRGLPGISSLVYLNGVWNDAGGIEFDVSAKGVAGDFEITDANPFKDGISVKDQSFYALTKEQVADLSIFIPLTQNEKSCNYVLDQYERNIYSALGIIAKFVANVDIAPSITHLIKNSPNSVKFHNRPLGTSDLYKDEEFTLDCSLITNFTYLNQAIKKEGVVSSKCIPNVVNIPENVSKCVDETIEYKTYLKNFTEGRFIAATENTLRELLIRFGPVYVTDSVVIGWEGDNFTVVKFNDDQVLEVVDEPKSRFVLNVGWVLFEVPDAVAVVKIALKLILTAVILPIFALFI</sequence>
<accession>A0A5J4VQF1</accession>
<reference evidence="2 3" key="1">
    <citation type="submission" date="2019-03" db="EMBL/GenBank/DDBJ databases">
        <title>Single cell metagenomics reveals metabolic interactions within the superorganism composed of flagellate Streblomastix strix and complex community of Bacteroidetes bacteria on its surface.</title>
        <authorList>
            <person name="Treitli S.C."/>
            <person name="Kolisko M."/>
            <person name="Husnik F."/>
            <person name="Keeling P."/>
            <person name="Hampl V."/>
        </authorList>
    </citation>
    <scope>NUCLEOTIDE SEQUENCE [LARGE SCALE GENOMIC DNA]</scope>
    <source>
        <strain evidence="2">ST1C</strain>
    </source>
</reference>
<protein>
    <submittedName>
        <fullName evidence="2">Uncharacterized protein</fullName>
    </submittedName>
</protein>
<dbReference type="Proteomes" id="UP000324800">
    <property type="component" value="Unassembled WGS sequence"/>
</dbReference>
<evidence type="ECO:0000313" key="3">
    <source>
        <dbReference type="Proteomes" id="UP000324800"/>
    </source>
</evidence>
<dbReference type="EMBL" id="SNRW01005735">
    <property type="protein sequence ID" value="KAA6384486.1"/>
    <property type="molecule type" value="Genomic_DNA"/>
</dbReference>
<feature type="transmembrane region" description="Helical" evidence="1">
    <location>
        <begin position="12"/>
        <end position="34"/>
    </location>
</feature>
<proteinExistence type="predicted"/>
<organism evidence="2 3">
    <name type="scientific">Streblomastix strix</name>
    <dbReference type="NCBI Taxonomy" id="222440"/>
    <lineage>
        <taxon>Eukaryota</taxon>
        <taxon>Metamonada</taxon>
        <taxon>Preaxostyla</taxon>
        <taxon>Oxymonadida</taxon>
        <taxon>Streblomastigidae</taxon>
        <taxon>Streblomastix</taxon>
    </lineage>
</organism>
<keyword evidence="1" id="KW-0472">Membrane</keyword>
<evidence type="ECO:0000256" key="1">
    <source>
        <dbReference type="SAM" id="Phobius"/>
    </source>
</evidence>
<name>A0A5J4VQF1_9EUKA</name>